<dbReference type="RefSeq" id="XP_020046282.1">
    <property type="nucleotide sequence ID" value="XM_020195085.1"/>
</dbReference>
<keyword evidence="9" id="KW-0732">Signal</keyword>
<feature type="signal peptide" evidence="9">
    <location>
        <begin position="1"/>
        <end position="26"/>
    </location>
</feature>
<dbReference type="PANTHER" id="PTHR12106">
    <property type="entry name" value="SORTILIN RELATED"/>
    <property type="match status" value="1"/>
</dbReference>
<dbReference type="Pfam" id="PF15902">
    <property type="entry name" value="Sortilin-Vps10"/>
    <property type="match status" value="3"/>
</dbReference>
<feature type="domain" description="VPS10" evidence="10">
    <location>
        <begin position="815"/>
        <end position="1465"/>
    </location>
</feature>
<evidence type="ECO:0000256" key="3">
    <source>
        <dbReference type="ARBA" id="ARBA00022737"/>
    </source>
</evidence>
<dbReference type="GO" id="GO:0006623">
    <property type="term" value="P:protein targeting to vacuole"/>
    <property type="evidence" value="ECO:0007669"/>
    <property type="project" value="TreeGrafter"/>
</dbReference>
<name>A0A1D2VEC7_9ASCO</name>
<dbReference type="Gene3D" id="2.130.10.10">
    <property type="entry name" value="YVTN repeat-like/Quinoprotein amine dehydrogenase"/>
    <property type="match status" value="1"/>
</dbReference>
<evidence type="ECO:0000256" key="1">
    <source>
        <dbReference type="ARBA" id="ARBA00004370"/>
    </source>
</evidence>
<evidence type="ECO:0000256" key="7">
    <source>
        <dbReference type="SAM" id="MobiDB-lite"/>
    </source>
</evidence>
<feature type="transmembrane region" description="Helical" evidence="8">
    <location>
        <begin position="1478"/>
        <end position="1499"/>
    </location>
</feature>
<dbReference type="Gene3D" id="2.10.70.80">
    <property type="match status" value="2"/>
</dbReference>
<evidence type="ECO:0000256" key="6">
    <source>
        <dbReference type="ARBA" id="ARBA00023180"/>
    </source>
</evidence>
<dbReference type="EMBL" id="KV454484">
    <property type="protein sequence ID" value="ODV59975.1"/>
    <property type="molecule type" value="Genomic_DNA"/>
</dbReference>
<dbReference type="PANTHER" id="PTHR12106:SF27">
    <property type="entry name" value="SORTILIN-RELATED RECEPTOR"/>
    <property type="match status" value="1"/>
</dbReference>
<feature type="chain" id="PRO_5008910419" evidence="9">
    <location>
        <begin position="27"/>
        <end position="1706"/>
    </location>
</feature>
<evidence type="ECO:0000259" key="10">
    <source>
        <dbReference type="SMART" id="SM00602"/>
    </source>
</evidence>
<dbReference type="SMART" id="SM00602">
    <property type="entry name" value="VPS10"/>
    <property type="match status" value="2"/>
</dbReference>
<feature type="compositionally biased region" description="Acidic residues" evidence="7">
    <location>
        <begin position="1603"/>
        <end position="1622"/>
    </location>
</feature>
<keyword evidence="12" id="KW-1185">Reference proteome</keyword>
<feature type="transmembrane region" description="Helical" evidence="8">
    <location>
        <begin position="1544"/>
        <end position="1562"/>
    </location>
</feature>
<feature type="compositionally biased region" description="Basic and acidic residues" evidence="7">
    <location>
        <begin position="1654"/>
        <end position="1668"/>
    </location>
</feature>
<feature type="region of interest" description="Disordered" evidence="7">
    <location>
        <begin position="1601"/>
        <end position="1622"/>
    </location>
</feature>
<evidence type="ECO:0000313" key="12">
    <source>
        <dbReference type="Proteomes" id="UP000095038"/>
    </source>
</evidence>
<feature type="region of interest" description="Disordered" evidence="7">
    <location>
        <begin position="1654"/>
        <end position="1706"/>
    </location>
</feature>
<reference evidence="12" key="1">
    <citation type="submission" date="2016-05" db="EMBL/GenBank/DDBJ databases">
        <title>Comparative genomics of biotechnologically important yeasts.</title>
        <authorList>
            <consortium name="DOE Joint Genome Institute"/>
            <person name="Riley R."/>
            <person name="Haridas S."/>
            <person name="Wolfe K.H."/>
            <person name="Lopes M.R."/>
            <person name="Hittinger C.T."/>
            <person name="Goker M."/>
            <person name="Salamov A."/>
            <person name="Wisecaver J."/>
            <person name="Long T.M."/>
            <person name="Aerts A.L."/>
            <person name="Barry K."/>
            <person name="Choi C."/>
            <person name="Clum A."/>
            <person name="Coughlan A.Y."/>
            <person name="Deshpande S."/>
            <person name="Douglass A.P."/>
            <person name="Hanson S.J."/>
            <person name="Klenk H.-P."/>
            <person name="Labutti K."/>
            <person name="Lapidus A."/>
            <person name="Lindquist E."/>
            <person name="Lipzen A."/>
            <person name="Meier-Kolthoff J.P."/>
            <person name="Ohm R.A."/>
            <person name="Otillar R.P."/>
            <person name="Pangilinan J."/>
            <person name="Peng Y."/>
            <person name="Rokas A."/>
            <person name="Rosa C.A."/>
            <person name="Scheuner C."/>
            <person name="Sibirny A.A."/>
            <person name="Slot J.C."/>
            <person name="Stielow J.B."/>
            <person name="Sun H."/>
            <person name="Kurtzman C.P."/>
            <person name="Blackwell M."/>
            <person name="Grigoriev I.V."/>
            <person name="Jeffries T.W."/>
        </authorList>
    </citation>
    <scope>NUCLEOTIDE SEQUENCE [LARGE SCALE GENOMIC DNA]</scope>
    <source>
        <strain evidence="12">DSM 1968</strain>
    </source>
</reference>
<dbReference type="SUPFAM" id="SSF110296">
    <property type="entry name" value="Oligoxyloglucan reducing end-specific cellobiohydrolase"/>
    <property type="match status" value="2"/>
</dbReference>
<gene>
    <name evidence="11" type="ORF">ASCRUDRAFT_9160</name>
</gene>
<organism evidence="11 12">
    <name type="scientific">Ascoidea rubescens DSM 1968</name>
    <dbReference type="NCBI Taxonomy" id="1344418"/>
    <lineage>
        <taxon>Eukaryota</taxon>
        <taxon>Fungi</taxon>
        <taxon>Dikarya</taxon>
        <taxon>Ascomycota</taxon>
        <taxon>Saccharomycotina</taxon>
        <taxon>Saccharomycetes</taxon>
        <taxon>Ascoideaceae</taxon>
        <taxon>Ascoidea</taxon>
    </lineage>
</organism>
<dbReference type="GO" id="GO:0005829">
    <property type="term" value="C:cytosol"/>
    <property type="evidence" value="ECO:0007669"/>
    <property type="project" value="GOC"/>
</dbReference>
<evidence type="ECO:0000256" key="9">
    <source>
        <dbReference type="SAM" id="SignalP"/>
    </source>
</evidence>
<accession>A0A1D2VEC7</accession>
<dbReference type="GO" id="GO:0006895">
    <property type="term" value="P:Golgi to endosome transport"/>
    <property type="evidence" value="ECO:0007669"/>
    <property type="project" value="TreeGrafter"/>
</dbReference>
<keyword evidence="11" id="KW-0378">Hydrolase</keyword>
<dbReference type="FunFam" id="3.30.60.270:FF:000005">
    <property type="entry name" value="Sortilin"/>
    <property type="match status" value="1"/>
</dbReference>
<evidence type="ECO:0000256" key="8">
    <source>
        <dbReference type="SAM" id="Phobius"/>
    </source>
</evidence>
<dbReference type="InterPro" id="IPR031777">
    <property type="entry name" value="Sortilin_C"/>
</dbReference>
<keyword evidence="5 8" id="KW-0472">Membrane</keyword>
<dbReference type="InterPro" id="IPR050310">
    <property type="entry name" value="VPS10-sortilin"/>
</dbReference>
<keyword evidence="3" id="KW-0677">Repeat</keyword>
<feature type="domain" description="VPS10" evidence="10">
    <location>
        <begin position="51"/>
        <end position="756"/>
    </location>
</feature>
<dbReference type="Pfam" id="PF15901">
    <property type="entry name" value="Sortilin_C"/>
    <property type="match status" value="2"/>
</dbReference>
<evidence type="ECO:0000313" key="11">
    <source>
        <dbReference type="EMBL" id="ODV59975.1"/>
    </source>
</evidence>
<sequence length="1706" mass="194684">MVYFNRSIAKTLILQLILAIAPQAFADGFTPKVSITKFNHLSENLLYFDDSSVALTLNDKILYQTNNDGKDWDNLNKEIFNNKKIEKKDPDFQITKLIKDPFYKKRAFALTETSKHFYTLDNGDSWESFFLPKNAKLSLIDIKFNSRNKDYLIIDFFDCDNDDDGDYDKCIHKFYYTKDNLNSDPNLLFSNEHISFCTFTHESESFKEGPDEAILCLESVKDSKNRFKNSRLLYSENWFKDKNDPQVITDETESLSNSYIFEIKVIQSFIVVKSYSDKYNINSSVNLFVSKDGKTFKKSNFPSHLMNEMFTFLPSNDEHSLYVSVWGYKSSIEGDSSDDDDDDDYDTGLSFGFTFKNVISDLYVSDSNGINFKKLDNFYINKTESNYFGFFTLEKSSLVDGIWLGNLMVGYDDNNFFFPKIRSVLSYDAGRSWNYLNFTKKESDEFPDSDCNGDDDNDCVLNILTTMVRNGDGGYESGPTPGIVIGLGSYSKSSSSLLSSEISTLQTFISRDGGLNWKLALNDPCFCQFGDQGNVILAVPYKEGTTSSKKKKDTLYYSLDQGDTWETFELEESVLPLFLTSTIDGTSTKFIYAAISNHKSNRIDDINAIDDSSLGAQLYIYSFDFQDAFSKKCEENDYEDWFARKSSEDEEPKCVFGHKEKFHRRKQDAKCFVNKLFEDVKAEDVRCECKRDDYECNDGFKENSKGECKPDFKILRELCLNENNKNLDKKSKRNPEDEQNIKIKAVTKRIIPGDQCDPEAKDSLKLTEDDNYVIECGKILSQSSNDLIKISEKEISGGVAQYYYLNQSPDNLKDETIVVRTTTGKVYKSHDGGLDFEELKIKEKIKDIILDPYSKDNVYLVIDDEDKIYKSTTRGKLFKKIGVPTKLNSFKIPSLTFNKMNSDHLIWTGDSKSCDDDFYGSDCYPVAYISKNGGKKWNKLLDNVKYCDFSGSILEDQYKNLDLVYCEKYNEEESNNGLKIYKLMSSKDYFKKDKKVLFERIIGFAIADEFIVVASVDDDNTSLKAHTTVDGNIFAIAEFPYDFHVDKQQAYTILESISKSIFIHVTTNEKREREFGSILKSNSNGTSYVLSENYVNRNEIGFVDYENVKGIEGIEIINVVSNYQEVLAKNSKKELKSKITHNDGGEWNYIQPPSINSKGEKYKCINEKKSLHECSLNLHGYTEKIDGRDTYGSGSAVGMMVAVGNVGKTLEAIENCSTFMTRDGGITWKEIHEGVYSWEYGDQGSIIILVKDNEVDNKFIYSLDEGERWFEYEFSEENVKIIDIATIPSDTSRKFILICDIEKKEGGFEIDSKIFTIDFSDVHERQCKLDLDNPDEDDFEYWSPKHPFIANNCLFGHEVQYLRRVSDNSDCFIGNAPLREAYKVLRNCSCSRLDYECDYNYVKSNDGTCKLVAGLEGKDPMEVCHKEDVFEYFKATGYRKLPLSTCVGGKEFDKFEAIACPGKEKEFNKAHKSGLSGLNLLIVVIVPLLMFLLSAWIVYDKGIRRNGGFAMFGQIRLGDDDEENGLGGFQRVDDTKMDKVINKIVDIGFIIFTSVVSLQYFIRNNLIKKLVGSRSGGIGRNRSNYRRLFAEGTYEDVISNENFDGEIGDSDEDSLLGLGNDEDANEIDSLFENSIGYDQDSEIQHATELHEHDDHEYDDHEHDDHEEANNNPASLSPISIPVPAPAAQKPKNDNIFGNKNDSREPL</sequence>
<dbReference type="GO" id="GO:0016020">
    <property type="term" value="C:membrane"/>
    <property type="evidence" value="ECO:0007669"/>
    <property type="project" value="UniProtKB-SubCell"/>
</dbReference>
<dbReference type="Proteomes" id="UP000095038">
    <property type="component" value="Unassembled WGS sequence"/>
</dbReference>
<keyword evidence="6" id="KW-0325">Glycoprotein</keyword>
<keyword evidence="4 8" id="KW-1133">Transmembrane helix</keyword>
<dbReference type="FunCoup" id="A0A1D2VEC7">
    <property type="interactions" value="202"/>
</dbReference>
<dbReference type="Gene3D" id="3.30.60.270">
    <property type="match status" value="1"/>
</dbReference>
<dbReference type="GO" id="GO:0006896">
    <property type="term" value="P:Golgi to vacuole transport"/>
    <property type="evidence" value="ECO:0007669"/>
    <property type="project" value="TreeGrafter"/>
</dbReference>
<dbReference type="InParanoid" id="A0A1D2VEC7"/>
<dbReference type="OrthoDB" id="443634at2759"/>
<evidence type="ECO:0000256" key="2">
    <source>
        <dbReference type="ARBA" id="ARBA00022692"/>
    </source>
</evidence>
<dbReference type="InterPro" id="IPR015943">
    <property type="entry name" value="WD40/YVTN_repeat-like_dom_sf"/>
</dbReference>
<keyword evidence="2 8" id="KW-0812">Transmembrane</keyword>
<dbReference type="GO" id="GO:0005794">
    <property type="term" value="C:Golgi apparatus"/>
    <property type="evidence" value="ECO:0007669"/>
    <property type="project" value="TreeGrafter"/>
</dbReference>
<dbReference type="GeneID" id="30968721"/>
<dbReference type="GO" id="GO:0016787">
    <property type="term" value="F:hydrolase activity"/>
    <property type="evidence" value="ECO:0007669"/>
    <property type="project" value="UniProtKB-KW"/>
</dbReference>
<proteinExistence type="predicted"/>
<comment type="subcellular location">
    <subcellularLocation>
        <location evidence="1">Membrane</location>
    </subcellularLocation>
</comment>
<evidence type="ECO:0000256" key="5">
    <source>
        <dbReference type="ARBA" id="ARBA00023136"/>
    </source>
</evidence>
<protein>
    <submittedName>
        <fullName evidence="11">Oligoxyloglucan reducing end-specific cellobiohydrolase</fullName>
    </submittedName>
</protein>
<dbReference type="STRING" id="1344418.A0A1D2VEC7"/>
<evidence type="ECO:0000256" key="4">
    <source>
        <dbReference type="ARBA" id="ARBA00022989"/>
    </source>
</evidence>
<dbReference type="InterPro" id="IPR006581">
    <property type="entry name" value="VPS10"/>
</dbReference>
<dbReference type="InterPro" id="IPR031778">
    <property type="entry name" value="Sortilin_N"/>
</dbReference>
<feature type="compositionally biased region" description="Low complexity" evidence="7">
    <location>
        <begin position="1672"/>
        <end position="1687"/>
    </location>
</feature>